<proteinExistence type="predicted"/>
<dbReference type="InterPro" id="IPR032675">
    <property type="entry name" value="LRR_dom_sf"/>
</dbReference>
<comment type="caution">
    <text evidence="2">The sequence shown here is derived from an EMBL/GenBank/DDBJ whole genome shotgun (WGS) entry which is preliminary data.</text>
</comment>
<reference evidence="2" key="1">
    <citation type="submission" date="2023-06" db="EMBL/GenBank/DDBJ databases">
        <authorList>
            <person name="Kurt Z."/>
        </authorList>
    </citation>
    <scope>NUCLEOTIDE SEQUENCE</scope>
</reference>
<dbReference type="Gene3D" id="3.80.10.10">
    <property type="entry name" value="Ribonuclease Inhibitor"/>
    <property type="match status" value="1"/>
</dbReference>
<sequence>MSALIPLKRLNQLDIAGNQIIHISALKHLNLKTIDIEGNYITSFSVFNSLDQVQYQTNQRNPEKKELNSRAKWKQSENRLPF</sequence>
<organism evidence="2">
    <name type="scientific">Hexamita inflata</name>
    <dbReference type="NCBI Taxonomy" id="28002"/>
    <lineage>
        <taxon>Eukaryota</taxon>
        <taxon>Metamonada</taxon>
        <taxon>Diplomonadida</taxon>
        <taxon>Hexamitidae</taxon>
        <taxon>Hexamitinae</taxon>
        <taxon>Hexamita</taxon>
    </lineage>
</organism>
<keyword evidence="4" id="KW-1185">Reference proteome</keyword>
<feature type="region of interest" description="Disordered" evidence="1">
    <location>
        <begin position="57"/>
        <end position="82"/>
    </location>
</feature>
<evidence type="ECO:0000313" key="3">
    <source>
        <dbReference type="EMBL" id="CAL6022569.1"/>
    </source>
</evidence>
<dbReference type="Proteomes" id="UP001642409">
    <property type="component" value="Unassembled WGS sequence"/>
</dbReference>
<accession>A0AA86UYG7</accession>
<evidence type="ECO:0000313" key="4">
    <source>
        <dbReference type="Proteomes" id="UP001642409"/>
    </source>
</evidence>
<reference evidence="3 4" key="2">
    <citation type="submission" date="2024-07" db="EMBL/GenBank/DDBJ databases">
        <authorList>
            <person name="Akdeniz Z."/>
        </authorList>
    </citation>
    <scope>NUCLEOTIDE SEQUENCE [LARGE SCALE GENOMIC DNA]</scope>
</reference>
<name>A0AA86UYG7_9EUKA</name>
<dbReference type="AlphaFoldDB" id="A0AA86UYG7"/>
<evidence type="ECO:0000313" key="2">
    <source>
        <dbReference type="EMBL" id="CAI9973074.1"/>
    </source>
</evidence>
<dbReference type="EMBL" id="CATOUU010001118">
    <property type="protein sequence ID" value="CAI9973074.1"/>
    <property type="molecule type" value="Genomic_DNA"/>
</dbReference>
<evidence type="ECO:0000256" key="1">
    <source>
        <dbReference type="SAM" id="MobiDB-lite"/>
    </source>
</evidence>
<dbReference type="InterPro" id="IPR001611">
    <property type="entry name" value="Leu-rich_rpt"/>
</dbReference>
<feature type="compositionally biased region" description="Basic and acidic residues" evidence="1">
    <location>
        <begin position="61"/>
        <end position="82"/>
    </location>
</feature>
<gene>
    <name evidence="3" type="ORF">HINF_LOCUS28712</name>
    <name evidence="2" type="ORF">HINF_LOCUS60719</name>
</gene>
<dbReference type="PROSITE" id="PS51450">
    <property type="entry name" value="LRR"/>
    <property type="match status" value="1"/>
</dbReference>
<dbReference type="SUPFAM" id="SSF52058">
    <property type="entry name" value="L domain-like"/>
    <property type="match status" value="1"/>
</dbReference>
<dbReference type="EMBL" id="CAXDID020000091">
    <property type="protein sequence ID" value="CAL6022569.1"/>
    <property type="molecule type" value="Genomic_DNA"/>
</dbReference>
<protein>
    <submittedName>
        <fullName evidence="2">Leucine-rich repeat domain superfamily</fullName>
    </submittedName>
    <submittedName>
        <fullName evidence="3">Leucine-rich_repeat domain superfamily</fullName>
    </submittedName>
</protein>